<dbReference type="EMBL" id="BJMN01000032">
    <property type="protein sequence ID" value="GEB59341.1"/>
    <property type="molecule type" value="Genomic_DNA"/>
</dbReference>
<organism evidence="1 2">
    <name type="scientific">Streptomyces gardneri</name>
    <dbReference type="NCBI Taxonomy" id="66892"/>
    <lineage>
        <taxon>Bacteria</taxon>
        <taxon>Bacillati</taxon>
        <taxon>Actinomycetota</taxon>
        <taxon>Actinomycetes</taxon>
        <taxon>Kitasatosporales</taxon>
        <taxon>Streptomycetaceae</taxon>
        <taxon>Streptomyces</taxon>
    </lineage>
</organism>
<evidence type="ECO:0000313" key="1">
    <source>
        <dbReference type="EMBL" id="GEB59341.1"/>
    </source>
</evidence>
<comment type="caution">
    <text evidence="1">The sequence shown here is derived from an EMBL/GenBank/DDBJ whole genome shotgun (WGS) entry which is preliminary data.</text>
</comment>
<dbReference type="OrthoDB" id="8907023at2"/>
<reference evidence="1 2" key="1">
    <citation type="submission" date="2019-06" db="EMBL/GenBank/DDBJ databases">
        <title>Whole genome shotgun sequence of Streptomyces gardneri NBRC 12865.</title>
        <authorList>
            <person name="Hosoyama A."/>
            <person name="Uohara A."/>
            <person name="Ohji S."/>
            <person name="Ichikawa N."/>
        </authorList>
    </citation>
    <scope>NUCLEOTIDE SEQUENCE [LARGE SCALE GENOMIC DNA]</scope>
    <source>
        <strain evidence="1 2">NBRC 12865</strain>
    </source>
</reference>
<gene>
    <name evidence="1" type="ORF">SGA01_49460</name>
</gene>
<evidence type="ECO:0000313" key="2">
    <source>
        <dbReference type="Proteomes" id="UP000315226"/>
    </source>
</evidence>
<accession>A0A4Y3RN88</accession>
<keyword evidence="2" id="KW-1185">Reference proteome</keyword>
<name>A0A4Y3RN88_9ACTN</name>
<dbReference type="GO" id="GO:0006355">
    <property type="term" value="P:regulation of DNA-templated transcription"/>
    <property type="evidence" value="ECO:0007669"/>
    <property type="project" value="InterPro"/>
</dbReference>
<protein>
    <submittedName>
        <fullName evidence="1">Uncharacterized protein</fullName>
    </submittedName>
</protein>
<sequence length="66" mass="7706">MAMNLRLRDDQTEALRRLAQEEGVSMHTLVLRAVDDYLARTAHEARVRQTTREQAARWSELLERLG</sequence>
<dbReference type="RefSeq" id="WP_141298530.1">
    <property type="nucleotide sequence ID" value="NZ_BJMN01000032.1"/>
</dbReference>
<proteinExistence type="predicted"/>
<dbReference type="InterPro" id="IPR010985">
    <property type="entry name" value="Ribbon_hlx_hlx"/>
</dbReference>
<dbReference type="AlphaFoldDB" id="A0A4Y3RN88"/>
<dbReference type="Proteomes" id="UP000315226">
    <property type="component" value="Unassembled WGS sequence"/>
</dbReference>
<dbReference type="SUPFAM" id="SSF47598">
    <property type="entry name" value="Ribbon-helix-helix"/>
    <property type="match status" value="1"/>
</dbReference>